<dbReference type="GO" id="GO:0005829">
    <property type="term" value="C:cytosol"/>
    <property type="evidence" value="ECO:0007669"/>
    <property type="project" value="TreeGrafter"/>
</dbReference>
<keyword evidence="3" id="KW-1185">Reference proteome</keyword>
<dbReference type="AlphaFoldDB" id="A0A5C4M198"/>
<comment type="caution">
    <text evidence="2">The sequence shown here is derived from an EMBL/GenBank/DDBJ whole genome shotgun (WGS) entry which is preliminary data.</text>
</comment>
<dbReference type="OrthoDB" id="9815126at2"/>
<dbReference type="InterPro" id="IPR035959">
    <property type="entry name" value="RutC-like_sf"/>
</dbReference>
<name>A0A5C4M198_9PSEU</name>
<proteinExistence type="inferred from homology"/>
<dbReference type="GO" id="GO:0019239">
    <property type="term" value="F:deaminase activity"/>
    <property type="evidence" value="ECO:0007669"/>
    <property type="project" value="TreeGrafter"/>
</dbReference>
<dbReference type="InterPro" id="IPR006175">
    <property type="entry name" value="YjgF/YER057c/UK114"/>
</dbReference>
<dbReference type="RefSeq" id="WP_139097506.1">
    <property type="nucleotide sequence ID" value="NZ_VDFW01000012.1"/>
</dbReference>
<dbReference type="CDD" id="cd00448">
    <property type="entry name" value="YjgF_YER057c_UK114_family"/>
    <property type="match status" value="1"/>
</dbReference>
<sequence length="122" mass="12203">MIHRVAGQSPAFAGAVAAAGLVFTSGLVSPAVLTGSPRTLAEQAADVFEVLGHTLAEHGCLLGDVVALTAFLAPDAKPTAWNTAFATAFPVDPPARTTVTCGFVVAGVSVEISAIAARTETA</sequence>
<reference evidence="2 3" key="1">
    <citation type="submission" date="2019-06" db="EMBL/GenBank/DDBJ databases">
        <title>Amycolatopsis alkalitolerans sp. nov., isolated from Gastrodia elata Blume.</title>
        <authorList>
            <person name="Narsing Rao M.P."/>
            <person name="Li W.J."/>
        </authorList>
    </citation>
    <scope>NUCLEOTIDE SEQUENCE [LARGE SCALE GENOMIC DNA]</scope>
    <source>
        <strain evidence="2 3">SYSUP0005</strain>
    </source>
</reference>
<comment type="similarity">
    <text evidence="1">Belongs to the RutC family.</text>
</comment>
<protein>
    <submittedName>
        <fullName evidence="2">RidA family protein</fullName>
    </submittedName>
</protein>
<dbReference type="Pfam" id="PF01042">
    <property type="entry name" value="Ribonuc_L-PSP"/>
    <property type="match status" value="1"/>
</dbReference>
<evidence type="ECO:0000313" key="2">
    <source>
        <dbReference type="EMBL" id="TNC25118.1"/>
    </source>
</evidence>
<dbReference type="Gene3D" id="3.30.1330.40">
    <property type="entry name" value="RutC-like"/>
    <property type="match status" value="1"/>
</dbReference>
<dbReference type="Proteomes" id="UP000305546">
    <property type="component" value="Unassembled WGS sequence"/>
</dbReference>
<dbReference type="PANTHER" id="PTHR11803">
    <property type="entry name" value="2-IMINOBUTANOATE/2-IMINOPROPANOATE DEAMINASE RIDA"/>
    <property type="match status" value="1"/>
</dbReference>
<accession>A0A5C4M198</accession>
<evidence type="ECO:0000256" key="1">
    <source>
        <dbReference type="ARBA" id="ARBA00010552"/>
    </source>
</evidence>
<dbReference type="SUPFAM" id="SSF55298">
    <property type="entry name" value="YjgF-like"/>
    <property type="match status" value="1"/>
</dbReference>
<organism evidence="2 3">
    <name type="scientific">Amycolatopsis alkalitolerans</name>
    <dbReference type="NCBI Taxonomy" id="2547244"/>
    <lineage>
        <taxon>Bacteria</taxon>
        <taxon>Bacillati</taxon>
        <taxon>Actinomycetota</taxon>
        <taxon>Actinomycetes</taxon>
        <taxon>Pseudonocardiales</taxon>
        <taxon>Pseudonocardiaceae</taxon>
        <taxon>Amycolatopsis</taxon>
    </lineage>
</organism>
<gene>
    <name evidence="2" type="ORF">FG385_15845</name>
</gene>
<dbReference type="PANTHER" id="PTHR11803:SF58">
    <property type="entry name" value="PROTEIN HMF1-RELATED"/>
    <property type="match status" value="1"/>
</dbReference>
<evidence type="ECO:0000313" key="3">
    <source>
        <dbReference type="Proteomes" id="UP000305546"/>
    </source>
</evidence>
<dbReference type="EMBL" id="VDFW01000012">
    <property type="protein sequence ID" value="TNC25118.1"/>
    <property type="molecule type" value="Genomic_DNA"/>
</dbReference>